<dbReference type="PRINTS" id="PR00727">
    <property type="entry name" value="LEADERPTASE"/>
</dbReference>
<evidence type="ECO:0000256" key="4">
    <source>
        <dbReference type="ARBA" id="ARBA00013208"/>
    </source>
</evidence>
<feature type="active site" evidence="11">
    <location>
        <position position="82"/>
    </location>
</feature>
<keyword evidence="16" id="KW-1185">Reference proteome</keyword>
<keyword evidence="5" id="KW-1003">Cell membrane</keyword>
<evidence type="ECO:0000313" key="16">
    <source>
        <dbReference type="Proteomes" id="UP000298484"/>
    </source>
</evidence>
<keyword evidence="8 12" id="KW-0378">Hydrolase</keyword>
<comment type="catalytic activity">
    <reaction evidence="1 12">
        <text>Cleavage of hydrophobic, N-terminal signal or leader sequences from secreted and periplasmic proteins.</text>
        <dbReference type="EC" id="3.4.21.89"/>
    </reaction>
</comment>
<dbReference type="PANTHER" id="PTHR43390">
    <property type="entry name" value="SIGNAL PEPTIDASE I"/>
    <property type="match status" value="1"/>
</dbReference>
<feature type="active site" evidence="11">
    <location>
        <position position="42"/>
    </location>
</feature>
<dbReference type="SUPFAM" id="SSF51306">
    <property type="entry name" value="LexA/Signal peptidase"/>
    <property type="match status" value="1"/>
</dbReference>
<dbReference type="PROSITE" id="PS00761">
    <property type="entry name" value="SPASE_I_3"/>
    <property type="match status" value="1"/>
</dbReference>
<evidence type="ECO:0000256" key="12">
    <source>
        <dbReference type="RuleBase" id="RU003993"/>
    </source>
</evidence>
<accession>A0A4Y9AJ77</accession>
<sequence length="175" mass="19909">MGKSKKKNGGWGEWLKPILIAVLIAFFLRSFVFVASVVEGKSMVPTLEDGEVVLFNKFTYWFNDVQRGDVVIINRSKKNYVKRIIGLPGETISVENQTLYIDGEKYEQSFITETFKDGTGRFDPVKVPEDSYFVMGDNRKISKDSRNGLGFISEENIAGKSEFVIFPINEWSLTK</sequence>
<dbReference type="PANTHER" id="PTHR43390:SF1">
    <property type="entry name" value="CHLOROPLAST PROCESSING PEPTIDASE"/>
    <property type="match status" value="1"/>
</dbReference>
<keyword evidence="10" id="KW-0472">Membrane</keyword>
<dbReference type="Pfam" id="PF10502">
    <property type="entry name" value="Peptidase_S26"/>
    <property type="match status" value="1"/>
</dbReference>
<dbReference type="InterPro" id="IPR019533">
    <property type="entry name" value="Peptidase_S26"/>
</dbReference>
<dbReference type="Proteomes" id="UP000298484">
    <property type="component" value="Unassembled WGS sequence"/>
</dbReference>
<dbReference type="GO" id="GO:0009003">
    <property type="term" value="F:signal peptidase activity"/>
    <property type="evidence" value="ECO:0007669"/>
    <property type="project" value="UniProtKB-EC"/>
</dbReference>
<evidence type="ECO:0000256" key="8">
    <source>
        <dbReference type="ARBA" id="ARBA00022801"/>
    </source>
</evidence>
<dbReference type="InterPro" id="IPR019756">
    <property type="entry name" value="Pept_S26A_signal_pept_1_Ser-AS"/>
</dbReference>
<evidence type="ECO:0000313" key="15">
    <source>
        <dbReference type="EMBL" id="TFJ94484.1"/>
    </source>
</evidence>
<evidence type="ECO:0000256" key="11">
    <source>
        <dbReference type="PIRSR" id="PIRSR600223-1"/>
    </source>
</evidence>
<dbReference type="InterPro" id="IPR000223">
    <property type="entry name" value="Pept_S26A_signal_pept_1"/>
</dbReference>
<dbReference type="AlphaFoldDB" id="A0A4Y9AJ77"/>
<organism evidence="15 16">
    <name type="scientific">Lentibacillus salicampi</name>
    <dbReference type="NCBI Taxonomy" id="175306"/>
    <lineage>
        <taxon>Bacteria</taxon>
        <taxon>Bacillati</taxon>
        <taxon>Bacillota</taxon>
        <taxon>Bacilli</taxon>
        <taxon>Bacillales</taxon>
        <taxon>Bacillaceae</taxon>
        <taxon>Lentibacillus</taxon>
    </lineage>
</organism>
<dbReference type="GO" id="GO:0005886">
    <property type="term" value="C:plasma membrane"/>
    <property type="evidence" value="ECO:0007669"/>
    <property type="project" value="UniProtKB-SubCell"/>
</dbReference>
<gene>
    <name evidence="15" type="primary">lepB</name>
    <name evidence="15" type="ORF">E4U82_00770</name>
</gene>
<comment type="caution">
    <text evidence="15">The sequence shown here is derived from an EMBL/GenBank/DDBJ whole genome shotgun (WGS) entry which is preliminary data.</text>
</comment>
<evidence type="ECO:0000256" key="5">
    <source>
        <dbReference type="ARBA" id="ARBA00022475"/>
    </source>
</evidence>
<dbReference type="GO" id="GO:0006465">
    <property type="term" value="P:signal peptide processing"/>
    <property type="evidence" value="ECO:0007669"/>
    <property type="project" value="InterPro"/>
</dbReference>
<keyword evidence="7" id="KW-0812">Transmembrane</keyword>
<evidence type="ECO:0000259" key="14">
    <source>
        <dbReference type="Pfam" id="PF10502"/>
    </source>
</evidence>
<feature type="domain" description="Peptidase S26" evidence="14">
    <location>
        <begin position="12"/>
        <end position="165"/>
    </location>
</feature>
<evidence type="ECO:0000256" key="3">
    <source>
        <dbReference type="ARBA" id="ARBA00009370"/>
    </source>
</evidence>
<dbReference type="FunFam" id="2.10.109.10:FF:000008">
    <property type="entry name" value="Signal peptidase I"/>
    <property type="match status" value="1"/>
</dbReference>
<evidence type="ECO:0000256" key="1">
    <source>
        <dbReference type="ARBA" id="ARBA00000677"/>
    </source>
</evidence>
<keyword evidence="6 12" id="KW-0645">Protease</keyword>
<dbReference type="RefSeq" id="WP_135108129.1">
    <property type="nucleotide sequence ID" value="NZ_SRHY01000001.1"/>
</dbReference>
<evidence type="ECO:0000256" key="13">
    <source>
        <dbReference type="RuleBase" id="RU362042"/>
    </source>
</evidence>
<reference evidence="15 16" key="1">
    <citation type="submission" date="2019-03" db="EMBL/GenBank/DDBJ databases">
        <title>Genome sequence of Lentibacillus salicampi ATCC BAA-719.</title>
        <authorList>
            <person name="Maclea K.S."/>
            <person name="Simoes Junior M."/>
        </authorList>
    </citation>
    <scope>NUCLEOTIDE SEQUENCE [LARGE SCALE GENOMIC DNA]</scope>
    <source>
        <strain evidence="15 16">ATCC BAA-719</strain>
    </source>
</reference>
<evidence type="ECO:0000256" key="6">
    <source>
        <dbReference type="ARBA" id="ARBA00022670"/>
    </source>
</evidence>
<dbReference type="OrthoDB" id="9802919at2"/>
<name>A0A4Y9AJ77_9BACI</name>
<evidence type="ECO:0000256" key="10">
    <source>
        <dbReference type="ARBA" id="ARBA00023136"/>
    </source>
</evidence>
<comment type="similarity">
    <text evidence="3 13">Belongs to the peptidase S26 family.</text>
</comment>
<dbReference type="CDD" id="cd06530">
    <property type="entry name" value="S26_SPase_I"/>
    <property type="match status" value="1"/>
</dbReference>
<dbReference type="GO" id="GO:0004252">
    <property type="term" value="F:serine-type endopeptidase activity"/>
    <property type="evidence" value="ECO:0007669"/>
    <property type="project" value="InterPro"/>
</dbReference>
<keyword evidence="9" id="KW-1133">Transmembrane helix</keyword>
<dbReference type="InterPro" id="IPR019757">
    <property type="entry name" value="Pept_S26A_signal_pept_1_Lys-AS"/>
</dbReference>
<dbReference type="NCBIfam" id="TIGR02227">
    <property type="entry name" value="sigpep_I_bact"/>
    <property type="match status" value="1"/>
</dbReference>
<dbReference type="Gene3D" id="2.10.109.10">
    <property type="entry name" value="Umud Fragment, subunit A"/>
    <property type="match status" value="1"/>
</dbReference>
<dbReference type="InterPro" id="IPR019758">
    <property type="entry name" value="Pept_S26A_signal_pept_1_CS"/>
</dbReference>
<dbReference type="EMBL" id="SRHY01000001">
    <property type="protein sequence ID" value="TFJ94484.1"/>
    <property type="molecule type" value="Genomic_DNA"/>
</dbReference>
<dbReference type="PROSITE" id="PS00501">
    <property type="entry name" value="SPASE_I_1"/>
    <property type="match status" value="1"/>
</dbReference>
<dbReference type="PROSITE" id="PS00760">
    <property type="entry name" value="SPASE_I_2"/>
    <property type="match status" value="1"/>
</dbReference>
<comment type="subcellular location">
    <subcellularLocation>
        <location evidence="2">Cell membrane</location>
        <topology evidence="2">Single-pass type II membrane protein</topology>
    </subcellularLocation>
    <subcellularLocation>
        <location evidence="13">Membrane</location>
        <topology evidence="13">Single-pass type II membrane protein</topology>
    </subcellularLocation>
</comment>
<proteinExistence type="inferred from homology"/>
<dbReference type="EC" id="3.4.21.89" evidence="4 12"/>
<evidence type="ECO:0000256" key="9">
    <source>
        <dbReference type="ARBA" id="ARBA00022989"/>
    </source>
</evidence>
<protein>
    <recommendedName>
        <fullName evidence="4 12">Signal peptidase I</fullName>
        <ecNumber evidence="4 12">3.4.21.89</ecNumber>
    </recommendedName>
</protein>
<evidence type="ECO:0000256" key="7">
    <source>
        <dbReference type="ARBA" id="ARBA00022692"/>
    </source>
</evidence>
<evidence type="ECO:0000256" key="2">
    <source>
        <dbReference type="ARBA" id="ARBA00004401"/>
    </source>
</evidence>
<dbReference type="InterPro" id="IPR036286">
    <property type="entry name" value="LexA/Signal_pep-like_sf"/>
</dbReference>